<name>A0A0F6SDA5_9BACT</name>
<dbReference type="OrthoDB" id="5522297at2"/>
<organism evidence="2 3">
    <name type="scientific">Sandaracinus amylolyticus</name>
    <dbReference type="NCBI Taxonomy" id="927083"/>
    <lineage>
        <taxon>Bacteria</taxon>
        <taxon>Pseudomonadati</taxon>
        <taxon>Myxococcota</taxon>
        <taxon>Polyangia</taxon>
        <taxon>Polyangiales</taxon>
        <taxon>Sandaracinaceae</taxon>
        <taxon>Sandaracinus</taxon>
    </lineage>
</organism>
<dbReference type="EMBL" id="CP011125">
    <property type="protein sequence ID" value="AKF03104.1"/>
    <property type="molecule type" value="Genomic_DNA"/>
</dbReference>
<reference evidence="2 3" key="1">
    <citation type="submission" date="2015-03" db="EMBL/GenBank/DDBJ databases">
        <title>Genome assembly of Sandaracinus amylolyticus DSM 53668.</title>
        <authorList>
            <person name="Sharma G."/>
            <person name="Subramanian S."/>
        </authorList>
    </citation>
    <scope>NUCLEOTIDE SEQUENCE [LARGE SCALE GENOMIC DNA]</scope>
    <source>
        <strain evidence="2 3">DSM 53668</strain>
    </source>
</reference>
<sequence length="102" mass="11406">MAAKKRARTVRRKLERELESLHDAREKLARLSEGGAPERPIVVPSASVIETRALSLGCARCESELRIESHDAIGGLRRVRARCRACGAIREIWFDLASRLLS</sequence>
<proteinExistence type="predicted"/>
<keyword evidence="3" id="KW-1185">Reference proteome</keyword>
<dbReference type="Proteomes" id="UP000034883">
    <property type="component" value="Chromosome"/>
</dbReference>
<evidence type="ECO:0000256" key="1">
    <source>
        <dbReference type="SAM" id="Coils"/>
    </source>
</evidence>
<evidence type="ECO:0000313" key="3">
    <source>
        <dbReference type="Proteomes" id="UP000034883"/>
    </source>
</evidence>
<dbReference type="STRING" id="927083.DB32_000253"/>
<dbReference type="KEGG" id="samy:DB32_000253"/>
<evidence type="ECO:0000313" key="2">
    <source>
        <dbReference type="EMBL" id="AKF03104.1"/>
    </source>
</evidence>
<feature type="coiled-coil region" evidence="1">
    <location>
        <begin position="4"/>
        <end position="34"/>
    </location>
</feature>
<gene>
    <name evidence="2" type="ORF">DB32_000253</name>
</gene>
<dbReference type="AlphaFoldDB" id="A0A0F6SDA5"/>
<keyword evidence="1" id="KW-0175">Coiled coil</keyword>
<accession>A0A0F6SDA5</accession>
<dbReference type="RefSeq" id="WP_053230579.1">
    <property type="nucleotide sequence ID" value="NZ_CP011125.1"/>
</dbReference>
<protein>
    <submittedName>
        <fullName evidence="2">Uncharacterized protein</fullName>
    </submittedName>
</protein>